<dbReference type="OrthoDB" id="9806302at2"/>
<feature type="transmembrane region" description="Helical" evidence="7">
    <location>
        <begin position="195"/>
        <end position="219"/>
    </location>
</feature>
<feature type="transmembrane region" description="Helical" evidence="7">
    <location>
        <begin position="261"/>
        <end position="281"/>
    </location>
</feature>
<keyword evidence="6 7" id="KW-0472">Membrane</keyword>
<feature type="transmembrane region" description="Helical" evidence="7">
    <location>
        <begin position="321"/>
        <end position="341"/>
    </location>
</feature>
<evidence type="ECO:0000313" key="8">
    <source>
        <dbReference type="EMBL" id="SEK48324.1"/>
    </source>
</evidence>
<dbReference type="Pfam" id="PF01554">
    <property type="entry name" value="MatE"/>
    <property type="match status" value="2"/>
</dbReference>
<evidence type="ECO:0000256" key="6">
    <source>
        <dbReference type="ARBA" id="ARBA00023136"/>
    </source>
</evidence>
<feature type="transmembrane region" description="Helical" evidence="7">
    <location>
        <begin position="392"/>
        <end position="414"/>
    </location>
</feature>
<dbReference type="Proteomes" id="UP000199081">
    <property type="component" value="Unassembled WGS sequence"/>
</dbReference>
<accession>A0A1H7HDF8</accession>
<feature type="transmembrane region" description="Helical" evidence="7">
    <location>
        <begin position="353"/>
        <end position="371"/>
    </location>
</feature>
<dbReference type="AlphaFoldDB" id="A0A1H7HDF8"/>
<dbReference type="GO" id="GO:0005886">
    <property type="term" value="C:plasma membrane"/>
    <property type="evidence" value="ECO:0007669"/>
    <property type="project" value="UniProtKB-SubCell"/>
</dbReference>
<evidence type="ECO:0000256" key="3">
    <source>
        <dbReference type="ARBA" id="ARBA00022475"/>
    </source>
</evidence>
<sequence length="455" mass="50123">MIKGITLENPSSARRYMFMITWPIFIEVFLQMLMKLTDVFMLSFVSDQAVAAIGVVNQLMTFMFVLFNFTAMGAGVVVSQYVGADDKDGVRNTIASAVTINLLFGLAVSLFVGFNRQYLLNLFSLEPELFSYANSYALIVGFALFAQAMILTISSILQAMGFTKDVMLSVLVMNVLNIFGNYVLIFGALGFPRLGVTGVALSTAGVRLLIMAGMFVLLFRRMPVRIPVKSFFTLKKTFAMKILNIGVPSAGEQLSYNVSQIVLTIMITTLGATALATRVYTQNFMSVLVIFSVSIAKGMQIFIGQLVGADKQKEAFKYMYTGLKFASIVTIAIGGLFTFFGRQIFSIFSDDPGLIALGASILVIELLLQPARTGNMVIISALRAAGDAKFPVIIGITVMWGLLVPLAYVLGIVLGYGLPGIWFAMVVDEWIRASLMYVRWKKKRWMNKRLVPKRS</sequence>
<dbReference type="GO" id="GO:0042910">
    <property type="term" value="F:xenobiotic transmembrane transporter activity"/>
    <property type="evidence" value="ECO:0007669"/>
    <property type="project" value="InterPro"/>
</dbReference>
<dbReference type="InterPro" id="IPR002528">
    <property type="entry name" value="MATE_fam"/>
</dbReference>
<name>A0A1H7HDF8_9LACT</name>
<feature type="transmembrane region" description="Helical" evidence="7">
    <location>
        <begin position="16"/>
        <end position="34"/>
    </location>
</feature>
<dbReference type="STRING" id="426702.SAMN04488099_10348"/>
<feature type="transmembrane region" description="Helical" evidence="7">
    <location>
        <begin position="94"/>
        <end position="114"/>
    </location>
</feature>
<dbReference type="InterPro" id="IPR048279">
    <property type="entry name" value="MdtK-like"/>
</dbReference>
<dbReference type="CDD" id="cd13134">
    <property type="entry name" value="MATE_like_8"/>
    <property type="match status" value="1"/>
</dbReference>
<feature type="transmembrane region" description="Helical" evidence="7">
    <location>
        <begin position="166"/>
        <end position="189"/>
    </location>
</feature>
<evidence type="ECO:0000256" key="4">
    <source>
        <dbReference type="ARBA" id="ARBA00022692"/>
    </source>
</evidence>
<evidence type="ECO:0000256" key="1">
    <source>
        <dbReference type="ARBA" id="ARBA00004651"/>
    </source>
</evidence>
<dbReference type="NCBIfam" id="TIGR00797">
    <property type="entry name" value="matE"/>
    <property type="match status" value="1"/>
</dbReference>
<protein>
    <submittedName>
        <fullName evidence="8">Putative efflux protein, MATE family</fullName>
    </submittedName>
</protein>
<dbReference type="GO" id="GO:0015297">
    <property type="term" value="F:antiporter activity"/>
    <property type="evidence" value="ECO:0007669"/>
    <property type="project" value="InterPro"/>
</dbReference>
<comment type="subcellular location">
    <subcellularLocation>
        <location evidence="1">Cell membrane</location>
        <topology evidence="1">Multi-pass membrane protein</topology>
    </subcellularLocation>
</comment>
<feature type="transmembrane region" description="Helical" evidence="7">
    <location>
        <begin position="287"/>
        <end position="309"/>
    </location>
</feature>
<evidence type="ECO:0000256" key="7">
    <source>
        <dbReference type="SAM" id="Phobius"/>
    </source>
</evidence>
<feature type="transmembrane region" description="Helical" evidence="7">
    <location>
        <begin position="134"/>
        <end position="154"/>
    </location>
</feature>
<reference evidence="9" key="1">
    <citation type="submission" date="2016-10" db="EMBL/GenBank/DDBJ databases">
        <authorList>
            <person name="Varghese N."/>
            <person name="Submissions S."/>
        </authorList>
    </citation>
    <scope>NUCLEOTIDE SEQUENCE [LARGE SCALE GENOMIC DNA]</scope>
    <source>
        <strain evidence="9">DSM 19183</strain>
    </source>
</reference>
<organism evidence="8 9">
    <name type="scientific">Alkalibacterium pelagium</name>
    <dbReference type="NCBI Taxonomy" id="426702"/>
    <lineage>
        <taxon>Bacteria</taxon>
        <taxon>Bacillati</taxon>
        <taxon>Bacillota</taxon>
        <taxon>Bacilli</taxon>
        <taxon>Lactobacillales</taxon>
        <taxon>Carnobacteriaceae</taxon>
        <taxon>Alkalibacterium</taxon>
    </lineage>
</organism>
<evidence type="ECO:0000256" key="5">
    <source>
        <dbReference type="ARBA" id="ARBA00022989"/>
    </source>
</evidence>
<dbReference type="EMBL" id="FNZU01000003">
    <property type="protein sequence ID" value="SEK48324.1"/>
    <property type="molecule type" value="Genomic_DNA"/>
</dbReference>
<dbReference type="PANTHER" id="PTHR42925:SF1">
    <property type="entry name" value="VIRULENCE FACTOR MVIN"/>
    <property type="match status" value="1"/>
</dbReference>
<keyword evidence="2" id="KW-0813">Transport</keyword>
<evidence type="ECO:0000256" key="2">
    <source>
        <dbReference type="ARBA" id="ARBA00022448"/>
    </source>
</evidence>
<keyword evidence="5 7" id="KW-1133">Transmembrane helix</keyword>
<proteinExistence type="predicted"/>
<dbReference type="InterPro" id="IPR047135">
    <property type="entry name" value="YsiQ"/>
</dbReference>
<dbReference type="RefSeq" id="WP_091479118.1">
    <property type="nucleotide sequence ID" value="NZ_BJYC01000007.1"/>
</dbReference>
<keyword evidence="9" id="KW-1185">Reference proteome</keyword>
<feature type="transmembrane region" description="Helical" evidence="7">
    <location>
        <begin position="420"/>
        <end position="440"/>
    </location>
</feature>
<gene>
    <name evidence="8" type="ORF">SAMN04488099_10348</name>
</gene>
<keyword evidence="3" id="KW-1003">Cell membrane</keyword>
<dbReference type="PIRSF" id="PIRSF006603">
    <property type="entry name" value="DinF"/>
    <property type="match status" value="1"/>
</dbReference>
<dbReference type="PANTHER" id="PTHR42925">
    <property type="entry name" value="MULTIDRUG AND TOXIN EFFLUX PROTEIN MATE FAMILY"/>
    <property type="match status" value="1"/>
</dbReference>
<keyword evidence="4 7" id="KW-0812">Transmembrane</keyword>
<evidence type="ECO:0000313" key="9">
    <source>
        <dbReference type="Proteomes" id="UP000199081"/>
    </source>
</evidence>